<protein>
    <submittedName>
        <fullName evidence="1">Uncharacterized protein</fullName>
    </submittedName>
</protein>
<dbReference type="AlphaFoldDB" id="A0A1C7LXH6"/>
<keyword evidence="2" id="KW-1185">Reference proteome</keyword>
<organism evidence="1 2">
    <name type="scientific">Grifola frondosa</name>
    <name type="common">Maitake</name>
    <name type="synonym">Polyporus frondosus</name>
    <dbReference type="NCBI Taxonomy" id="5627"/>
    <lineage>
        <taxon>Eukaryota</taxon>
        <taxon>Fungi</taxon>
        <taxon>Dikarya</taxon>
        <taxon>Basidiomycota</taxon>
        <taxon>Agaricomycotina</taxon>
        <taxon>Agaricomycetes</taxon>
        <taxon>Polyporales</taxon>
        <taxon>Grifolaceae</taxon>
        <taxon>Grifola</taxon>
    </lineage>
</organism>
<reference evidence="1 2" key="1">
    <citation type="submission" date="2016-03" db="EMBL/GenBank/DDBJ databases">
        <title>Whole genome sequencing of Grifola frondosa 9006-11.</title>
        <authorList>
            <person name="Min B."/>
            <person name="Park H."/>
            <person name="Kim J.-G."/>
            <person name="Cho H."/>
            <person name="Oh Y.-L."/>
            <person name="Kong W.-S."/>
            <person name="Choi I.-G."/>
        </authorList>
    </citation>
    <scope>NUCLEOTIDE SEQUENCE [LARGE SCALE GENOMIC DNA]</scope>
    <source>
        <strain evidence="1 2">9006-11</strain>
    </source>
</reference>
<sequence length="324" mass="37727">MGQLQRIIRARTVVTNLDVCRPEERCAILQTLVDMVCNLPPRHPHGWDVASNLGWVAALVRGRNFIDHKLWELSPEERQLHACLHTYFGFTEHDWDPSRKTESLVYVYTMRHYKQENDYGPFLMDGSGRVNWEHLQAIHHVISLHVIPEDWRNQAVTYTIYPLSMPYCQSTMPLGLDLDHELDWAGIGGMWQCSFCFCDHRDLLFFNNYNTSDTETLHPEIFEDPDFVEVFRSINVRFRVTSTQQDLHHPSRPILKFIRWHFESGEQGQFIWSSEGVQIGCVRSSFGVLGAWTTVSHDRPDPVGPFWLRKMEDDDVVVVAVVDT</sequence>
<comment type="caution">
    <text evidence="1">The sequence shown here is derived from an EMBL/GenBank/DDBJ whole genome shotgun (WGS) entry which is preliminary data.</text>
</comment>
<proteinExistence type="predicted"/>
<evidence type="ECO:0000313" key="1">
    <source>
        <dbReference type="EMBL" id="OBZ68817.1"/>
    </source>
</evidence>
<dbReference type="OMA" id="GMIEYMI"/>
<gene>
    <name evidence="1" type="ORF">A0H81_11237</name>
</gene>
<name>A0A1C7LXH6_GRIFR</name>
<dbReference type="Proteomes" id="UP000092993">
    <property type="component" value="Unassembled WGS sequence"/>
</dbReference>
<dbReference type="EMBL" id="LUGG01000019">
    <property type="protein sequence ID" value="OBZ68817.1"/>
    <property type="molecule type" value="Genomic_DNA"/>
</dbReference>
<dbReference type="STRING" id="5627.A0A1C7LXH6"/>
<dbReference type="OrthoDB" id="3226064at2759"/>
<accession>A0A1C7LXH6</accession>
<evidence type="ECO:0000313" key="2">
    <source>
        <dbReference type="Proteomes" id="UP000092993"/>
    </source>
</evidence>